<dbReference type="EMBL" id="LT629766">
    <property type="protein sequence ID" value="SDS90720.1"/>
    <property type="molecule type" value="Genomic_DNA"/>
</dbReference>
<evidence type="ECO:0000313" key="12">
    <source>
        <dbReference type="EMBL" id="SDS90720.1"/>
    </source>
</evidence>
<protein>
    <recommendedName>
        <fullName evidence="5">6-carboxy-5,6,7,8-tetrahydropterin synthase</fullName>
        <ecNumber evidence="4">4.1.2.50</ecNumber>
    </recommendedName>
    <alternativeName>
        <fullName evidence="9">Queuosine biosynthesis protein QueD</fullName>
    </alternativeName>
</protein>
<gene>
    <name evidence="12" type="ORF">SAMN04489752_2821</name>
</gene>
<keyword evidence="7" id="KW-0862">Zinc</keyword>
<dbReference type="Pfam" id="PF01242">
    <property type="entry name" value="PTPS"/>
    <property type="match status" value="1"/>
</dbReference>
<dbReference type="PANTHER" id="PTHR12589:SF7">
    <property type="entry name" value="6-PYRUVOYL TETRAHYDROBIOPTERIN SYNTHASE"/>
    <property type="match status" value="1"/>
</dbReference>
<organism evidence="12 13">
    <name type="scientific">Brevibacterium siliguriense</name>
    <dbReference type="NCBI Taxonomy" id="1136497"/>
    <lineage>
        <taxon>Bacteria</taxon>
        <taxon>Bacillati</taxon>
        <taxon>Actinomycetota</taxon>
        <taxon>Actinomycetes</taxon>
        <taxon>Micrococcales</taxon>
        <taxon>Brevibacteriaceae</taxon>
        <taxon>Brevibacterium</taxon>
    </lineage>
</organism>
<sequence>MLARNYLQPGGEEPDRHPDKKEKTMFGLTVNDHVMIAHSLPDEFFGSAQGMHGATLDVSASFTRPSLDEHSVVLDIGEAMSMLDAALSPLRYANLDEHPDFAGKLSTTEAIAEYIGQRLTESLADRPEIGISIELRENPRAAITYTVPESA</sequence>
<dbReference type="InterPro" id="IPR038418">
    <property type="entry name" value="6-PTP_synth/QueD_sf"/>
</dbReference>
<dbReference type="STRING" id="1136497.SAMN04489752_2821"/>
<dbReference type="RefSeq" id="WP_331712440.1">
    <property type="nucleotide sequence ID" value="NZ_LT629766.1"/>
</dbReference>
<dbReference type="EC" id="4.1.2.50" evidence="4"/>
<accession>A0A1H1W1X6</accession>
<dbReference type="GO" id="GO:0046872">
    <property type="term" value="F:metal ion binding"/>
    <property type="evidence" value="ECO:0007669"/>
    <property type="project" value="UniProtKB-KW"/>
</dbReference>
<evidence type="ECO:0000313" key="13">
    <source>
        <dbReference type="Proteomes" id="UP000199597"/>
    </source>
</evidence>
<keyword evidence="6" id="KW-0479">Metal-binding</keyword>
<dbReference type="UniPathway" id="UPA00391"/>
<evidence type="ECO:0000256" key="1">
    <source>
        <dbReference type="ARBA" id="ARBA00001947"/>
    </source>
</evidence>
<dbReference type="SUPFAM" id="SSF55620">
    <property type="entry name" value="Tetrahydrobiopterin biosynthesis enzymes-like"/>
    <property type="match status" value="1"/>
</dbReference>
<dbReference type="Proteomes" id="UP000199597">
    <property type="component" value="Chromosome I"/>
</dbReference>
<comment type="catalytic activity">
    <reaction evidence="10">
        <text>7,8-dihydroneopterin 3'-triphosphate + H2O = 6-carboxy-5,6,7,8-tetrahydropterin + triphosphate + acetaldehyde + 2 H(+)</text>
        <dbReference type="Rhea" id="RHEA:27966"/>
        <dbReference type="ChEBI" id="CHEBI:15343"/>
        <dbReference type="ChEBI" id="CHEBI:15377"/>
        <dbReference type="ChEBI" id="CHEBI:15378"/>
        <dbReference type="ChEBI" id="CHEBI:18036"/>
        <dbReference type="ChEBI" id="CHEBI:58462"/>
        <dbReference type="ChEBI" id="CHEBI:61032"/>
        <dbReference type="EC" id="4.1.2.50"/>
    </reaction>
</comment>
<comment type="cofactor">
    <cofactor evidence="1">
        <name>Zn(2+)</name>
        <dbReference type="ChEBI" id="CHEBI:29105"/>
    </cofactor>
</comment>
<evidence type="ECO:0000256" key="8">
    <source>
        <dbReference type="ARBA" id="ARBA00023239"/>
    </source>
</evidence>
<dbReference type="PANTHER" id="PTHR12589">
    <property type="entry name" value="PYRUVOYL TETRAHYDROBIOPTERIN SYNTHASE"/>
    <property type="match status" value="1"/>
</dbReference>
<dbReference type="GO" id="GO:0070497">
    <property type="term" value="F:6-carboxytetrahydropterin synthase activity"/>
    <property type="evidence" value="ECO:0007669"/>
    <property type="project" value="UniProtKB-EC"/>
</dbReference>
<evidence type="ECO:0000256" key="2">
    <source>
        <dbReference type="ARBA" id="ARBA00005061"/>
    </source>
</evidence>
<feature type="region of interest" description="Disordered" evidence="11">
    <location>
        <begin position="1"/>
        <end position="21"/>
    </location>
</feature>
<comment type="pathway">
    <text evidence="2">Purine metabolism; 7-cyano-7-deazaguanine biosynthesis.</text>
</comment>
<evidence type="ECO:0000256" key="4">
    <source>
        <dbReference type="ARBA" id="ARBA00012982"/>
    </source>
</evidence>
<keyword evidence="8" id="KW-0456">Lyase</keyword>
<dbReference type="Gene3D" id="3.30.479.10">
    <property type="entry name" value="6-pyruvoyl tetrahydropterin synthase/QueD"/>
    <property type="match status" value="1"/>
</dbReference>
<dbReference type="AlphaFoldDB" id="A0A1H1W1X6"/>
<evidence type="ECO:0000256" key="7">
    <source>
        <dbReference type="ARBA" id="ARBA00022833"/>
    </source>
</evidence>
<evidence type="ECO:0000256" key="6">
    <source>
        <dbReference type="ARBA" id="ARBA00022723"/>
    </source>
</evidence>
<evidence type="ECO:0000256" key="5">
    <source>
        <dbReference type="ARBA" id="ARBA00018141"/>
    </source>
</evidence>
<evidence type="ECO:0000256" key="11">
    <source>
        <dbReference type="SAM" id="MobiDB-lite"/>
    </source>
</evidence>
<comment type="similarity">
    <text evidence="3">Belongs to the PTPS family. QueD subfamily.</text>
</comment>
<dbReference type="InterPro" id="IPR007115">
    <property type="entry name" value="6-PTP_synth/QueD"/>
</dbReference>
<proteinExistence type="inferred from homology"/>
<evidence type="ECO:0000256" key="9">
    <source>
        <dbReference type="ARBA" id="ARBA00031449"/>
    </source>
</evidence>
<reference evidence="13" key="1">
    <citation type="submission" date="2016-10" db="EMBL/GenBank/DDBJ databases">
        <authorList>
            <person name="Varghese N."/>
            <person name="Submissions S."/>
        </authorList>
    </citation>
    <scope>NUCLEOTIDE SEQUENCE [LARGE SCALE GENOMIC DNA]</scope>
    <source>
        <strain evidence="13">DSM 23676</strain>
    </source>
</reference>
<evidence type="ECO:0000256" key="3">
    <source>
        <dbReference type="ARBA" id="ARBA00008900"/>
    </source>
</evidence>
<keyword evidence="13" id="KW-1185">Reference proteome</keyword>
<name>A0A1H1W1X6_9MICO</name>
<evidence type="ECO:0000256" key="10">
    <source>
        <dbReference type="ARBA" id="ARBA00048807"/>
    </source>
</evidence>